<name>A0ABT0WKC1_9BURK</name>
<dbReference type="Proteomes" id="UP001202243">
    <property type="component" value="Unassembled WGS sequence"/>
</dbReference>
<evidence type="ECO:0008006" key="3">
    <source>
        <dbReference type="Google" id="ProtNLM"/>
    </source>
</evidence>
<sequence length="170" mass="19885">MNKDTPFYFSCPDSVEIQVKVDWSLPVTHDVLFHGLVEEDATAYFYAIIAIHEKEWWPYYIGKVFSQSTSQRHRAADHIARIARLREEYPEKTFHISLGTPILKDMHEVPDSETVDDIEGLLIISNWSEKMINKRKVDRFICTRQISLENTGFSEHLYKRAAYGLFWAGE</sequence>
<reference evidence="1 2" key="1">
    <citation type="submission" date="2022-06" db="EMBL/GenBank/DDBJ databases">
        <title>Janthinobacterium kumbetensis sp. nov., isolated from spring water in Turkey.</title>
        <authorList>
            <person name="Inan Bektas K."/>
            <person name="Belduz A.A."/>
            <person name="Canakci S."/>
            <person name="Nalcaoglu A."/>
            <person name="Ceylan E."/>
            <person name="Kati H."/>
        </authorList>
    </citation>
    <scope>NUCLEOTIDE SEQUENCE [LARGE SCALE GENOMIC DNA]</scope>
    <source>
        <strain evidence="1 2">GK</strain>
    </source>
</reference>
<keyword evidence="2" id="KW-1185">Reference proteome</keyword>
<accession>A0ABT0WKC1</accession>
<evidence type="ECO:0000313" key="1">
    <source>
        <dbReference type="EMBL" id="MCM2564504.1"/>
    </source>
</evidence>
<protein>
    <recommendedName>
        <fullName evidence="3">GIY-YIG nuclease family protein</fullName>
    </recommendedName>
</protein>
<dbReference type="EMBL" id="JAMQGR010000001">
    <property type="protein sequence ID" value="MCM2564504.1"/>
    <property type="molecule type" value="Genomic_DNA"/>
</dbReference>
<comment type="caution">
    <text evidence="1">The sequence shown here is derived from an EMBL/GenBank/DDBJ whole genome shotgun (WGS) entry which is preliminary data.</text>
</comment>
<proteinExistence type="predicted"/>
<evidence type="ECO:0000313" key="2">
    <source>
        <dbReference type="Proteomes" id="UP001202243"/>
    </source>
</evidence>
<gene>
    <name evidence="1" type="ORF">NCG91_02775</name>
</gene>
<dbReference type="RefSeq" id="WP_251348475.1">
    <property type="nucleotide sequence ID" value="NZ_JAMQGR010000001.1"/>
</dbReference>
<organism evidence="1 2">
    <name type="scientific">Janthinobacterium kumbetense</name>
    <dbReference type="NCBI Taxonomy" id="2950280"/>
    <lineage>
        <taxon>Bacteria</taxon>
        <taxon>Pseudomonadati</taxon>
        <taxon>Pseudomonadota</taxon>
        <taxon>Betaproteobacteria</taxon>
        <taxon>Burkholderiales</taxon>
        <taxon>Oxalobacteraceae</taxon>
        <taxon>Janthinobacterium</taxon>
    </lineage>
</organism>